<name>A0A8C5Q4Q1_9ANUR</name>
<evidence type="ECO:0000313" key="6">
    <source>
        <dbReference type="Proteomes" id="UP000694569"/>
    </source>
</evidence>
<evidence type="ECO:0000313" key="5">
    <source>
        <dbReference type="Ensembl" id="ENSLLEP00000032907.1"/>
    </source>
</evidence>
<dbReference type="Ensembl" id="ENSLLET00000034170.1">
    <property type="protein sequence ID" value="ENSLLEP00000032907.1"/>
    <property type="gene ID" value="ENSLLEG00000020840.1"/>
</dbReference>
<dbReference type="GO" id="GO:0005635">
    <property type="term" value="C:nuclear envelope"/>
    <property type="evidence" value="ECO:0007669"/>
    <property type="project" value="TreeGrafter"/>
</dbReference>
<accession>A0A8C5Q4Q1</accession>
<evidence type="ECO:0000256" key="3">
    <source>
        <dbReference type="PROSITE-ProRule" id="PRU00555"/>
    </source>
</evidence>
<dbReference type="SUPFAM" id="SSF52151">
    <property type="entry name" value="FabD/lysophospholipase-like"/>
    <property type="match status" value="1"/>
</dbReference>
<dbReference type="AlphaFoldDB" id="A0A8C5Q4Q1"/>
<dbReference type="InterPro" id="IPR002642">
    <property type="entry name" value="LysoPLipase_cat_dom"/>
</dbReference>
<dbReference type="GO" id="GO:0047498">
    <property type="term" value="F:calcium-dependent phospholipase A2 activity"/>
    <property type="evidence" value="ECO:0007669"/>
    <property type="project" value="TreeGrafter"/>
</dbReference>
<evidence type="ECO:0000256" key="2">
    <source>
        <dbReference type="ARBA" id="ARBA00023098"/>
    </source>
</evidence>
<dbReference type="PANTHER" id="PTHR10728">
    <property type="entry name" value="CYTOSOLIC PHOSPHOLIPASE A2"/>
    <property type="match status" value="1"/>
</dbReference>
<dbReference type="GeneTree" id="ENSGT01030000234606"/>
<dbReference type="GO" id="GO:0005654">
    <property type="term" value="C:nucleoplasm"/>
    <property type="evidence" value="ECO:0007669"/>
    <property type="project" value="TreeGrafter"/>
</dbReference>
<dbReference type="Pfam" id="PF01735">
    <property type="entry name" value="PLA2_B"/>
    <property type="match status" value="1"/>
</dbReference>
<evidence type="ECO:0000259" key="4">
    <source>
        <dbReference type="PROSITE" id="PS51210"/>
    </source>
</evidence>
<dbReference type="GO" id="GO:0046475">
    <property type="term" value="P:glycerophospholipid catabolic process"/>
    <property type="evidence" value="ECO:0007669"/>
    <property type="project" value="TreeGrafter"/>
</dbReference>
<reference evidence="5" key="1">
    <citation type="submission" date="2025-08" db="UniProtKB">
        <authorList>
            <consortium name="Ensembl"/>
        </authorList>
    </citation>
    <scope>IDENTIFICATION</scope>
</reference>
<dbReference type="OrthoDB" id="270970at2759"/>
<dbReference type="Proteomes" id="UP000694569">
    <property type="component" value="Unplaced"/>
</dbReference>
<reference evidence="5" key="2">
    <citation type="submission" date="2025-09" db="UniProtKB">
        <authorList>
            <consortium name="Ensembl"/>
        </authorList>
    </citation>
    <scope>IDENTIFICATION</scope>
</reference>
<dbReference type="GO" id="GO:0005829">
    <property type="term" value="C:cytosol"/>
    <property type="evidence" value="ECO:0007669"/>
    <property type="project" value="TreeGrafter"/>
</dbReference>
<feature type="domain" description="PLA2c" evidence="4">
    <location>
        <begin position="1"/>
        <end position="560"/>
    </location>
</feature>
<dbReference type="Gene3D" id="3.40.1090.10">
    <property type="entry name" value="Cytosolic phospholipase A2 catalytic domain"/>
    <property type="match status" value="1"/>
</dbReference>
<organism evidence="5 6">
    <name type="scientific">Leptobrachium leishanense</name>
    <name type="common">Leishan spiny toad</name>
    <dbReference type="NCBI Taxonomy" id="445787"/>
    <lineage>
        <taxon>Eukaryota</taxon>
        <taxon>Metazoa</taxon>
        <taxon>Chordata</taxon>
        <taxon>Craniata</taxon>
        <taxon>Vertebrata</taxon>
        <taxon>Euteleostomi</taxon>
        <taxon>Amphibia</taxon>
        <taxon>Batrachia</taxon>
        <taxon>Anura</taxon>
        <taxon>Pelobatoidea</taxon>
        <taxon>Megophryidae</taxon>
        <taxon>Leptobrachium</taxon>
    </lineage>
</organism>
<keyword evidence="3" id="KW-0442">Lipid degradation</keyword>
<sequence>MDIKDGEKISVLARLKKVQEAFKRLGIHTNKDDVPVVAVLGSGGGLRAMIGFLGVLTELSNQDFLDTVTYICGTSGSTWCMASLYNSDNWSTSMTEMERTMCERLGKNEWDWAKSWEKIKQLKESESLTAFWAYVVIQIMTKEINEKKLSDHRAACEVGKNPYPVYAAIERENLDYGIPHKPGTWFEFTPHKVGFPAFQHFVDTKFLGSQFEDGAPSKITPEKELCFLQGLWGSAIANKDDLWDIIIGQITDALSKAHIITSANTDNDYNESNPTKCEKCKRLHTLLTEDQERMSYQRREELLFILTQFMDDNTFEEKKKSGVKKRHKHFVWGLDYCNVCKVIYQLLVSFAKWRLVATHNSQHNSGDKGFCEIWKIIHKLMVLLAKWEWGTTYNFLYNPNVSDGATNDIFNKEYLHLIDAGLELNTAYPLMLMPHRKVDLILSFDFSEGDPFKTLTDAREYCTINNIPFPIVDINVCEEAMPSKHCYIFEGDDKDVPTVMHFPLFNRKNCGDDVLQWRKRYPTAKLSYTNSDIEDLIRVSKQNVRFTKNLILEKLQNLCS</sequence>
<keyword evidence="1 3" id="KW-0378">Hydrolase</keyword>
<dbReference type="GO" id="GO:0005509">
    <property type="term" value="F:calcium ion binding"/>
    <property type="evidence" value="ECO:0007669"/>
    <property type="project" value="TreeGrafter"/>
</dbReference>
<dbReference type="GO" id="GO:0005544">
    <property type="term" value="F:calcium-dependent phospholipid binding"/>
    <property type="evidence" value="ECO:0007669"/>
    <property type="project" value="TreeGrafter"/>
</dbReference>
<proteinExistence type="predicted"/>
<keyword evidence="2 3" id="KW-0443">Lipid metabolism</keyword>
<evidence type="ECO:0000256" key="1">
    <source>
        <dbReference type="ARBA" id="ARBA00022801"/>
    </source>
</evidence>
<dbReference type="PANTHER" id="PTHR10728:SF39">
    <property type="entry name" value="CYTOSOLIC PHOSPHOLIPASE A2 GAMMA"/>
    <property type="match status" value="1"/>
</dbReference>
<dbReference type="PROSITE" id="PS51210">
    <property type="entry name" value="PLA2C"/>
    <property type="match status" value="1"/>
</dbReference>
<dbReference type="InterPro" id="IPR016035">
    <property type="entry name" value="Acyl_Trfase/lysoPLipase"/>
</dbReference>
<dbReference type="SMART" id="SM00022">
    <property type="entry name" value="PLAc"/>
    <property type="match status" value="1"/>
</dbReference>
<protein>
    <recommendedName>
        <fullName evidence="4">PLA2c domain-containing protein</fullName>
    </recommendedName>
</protein>
<keyword evidence="6" id="KW-1185">Reference proteome</keyword>